<dbReference type="Proteomes" id="UP000222944">
    <property type="component" value="Unassembled WGS sequence"/>
</dbReference>
<feature type="transmembrane region" description="Helical" evidence="1">
    <location>
        <begin position="7"/>
        <end position="23"/>
    </location>
</feature>
<keyword evidence="1" id="KW-0812">Transmembrane</keyword>
<feature type="transmembrane region" description="Helical" evidence="1">
    <location>
        <begin position="443"/>
        <end position="468"/>
    </location>
</feature>
<protein>
    <submittedName>
        <fullName evidence="2">Oligosaccharide repeat unit polymerase</fullName>
    </submittedName>
</protein>
<dbReference type="Pfam" id="PF14296">
    <property type="entry name" value="O-ag_pol_Wzy"/>
    <property type="match status" value="1"/>
</dbReference>
<feature type="transmembrane region" description="Helical" evidence="1">
    <location>
        <begin position="179"/>
        <end position="202"/>
    </location>
</feature>
<feature type="transmembrane region" description="Helical" evidence="1">
    <location>
        <begin position="261"/>
        <end position="281"/>
    </location>
</feature>
<feature type="transmembrane region" description="Helical" evidence="1">
    <location>
        <begin position="138"/>
        <end position="159"/>
    </location>
</feature>
<name>A0A9X7BZ95_BACTU</name>
<dbReference type="InterPro" id="IPR029468">
    <property type="entry name" value="O-ag_pol_Wzy"/>
</dbReference>
<dbReference type="AlphaFoldDB" id="A0A9X7BZ95"/>
<keyword evidence="1" id="KW-1133">Transmembrane helix</keyword>
<proteinExistence type="predicted"/>
<dbReference type="NCBIfam" id="TIGR04370">
    <property type="entry name" value="glyco_rpt_poly"/>
    <property type="match status" value="1"/>
</dbReference>
<gene>
    <name evidence="2" type="ORF">CN899_14735</name>
</gene>
<evidence type="ECO:0000313" key="3">
    <source>
        <dbReference type="Proteomes" id="UP000222944"/>
    </source>
</evidence>
<feature type="transmembrane region" description="Helical" evidence="1">
    <location>
        <begin position="232"/>
        <end position="249"/>
    </location>
</feature>
<feature type="transmembrane region" description="Helical" evidence="1">
    <location>
        <begin position="419"/>
        <end position="437"/>
    </location>
</feature>
<dbReference type="RefSeq" id="WP_053563332.1">
    <property type="nucleotide sequence ID" value="NZ_NUFN01000020.1"/>
</dbReference>
<evidence type="ECO:0000313" key="2">
    <source>
        <dbReference type="EMBL" id="PGH82818.1"/>
    </source>
</evidence>
<reference evidence="2 3" key="1">
    <citation type="submission" date="2017-09" db="EMBL/GenBank/DDBJ databases">
        <title>Large-scale bioinformatics analysis of Bacillus genomes uncovers conserved roles of natural products in bacterial physiology.</title>
        <authorList>
            <consortium name="Agbiome Team Llc"/>
            <person name="Bleich R.M."/>
            <person name="Grubbs K.J."/>
            <person name="Santa Maria K.C."/>
            <person name="Allen S.E."/>
            <person name="Farag S."/>
            <person name="Shank E.A."/>
            <person name="Bowers A."/>
        </authorList>
    </citation>
    <scope>NUCLEOTIDE SEQUENCE [LARGE SCALE GENOMIC DNA]</scope>
    <source>
        <strain evidence="2 3">AFS058004</strain>
    </source>
</reference>
<feature type="transmembrane region" description="Helical" evidence="1">
    <location>
        <begin position="29"/>
        <end position="45"/>
    </location>
</feature>
<sequence length="480" mass="54685">MQKIIRYIILFFAVSMFGIGALFLNLNILLVAICGMLIHNLLYSCEKFSERIIFFAFNSTFFTFLVARLVVKPLFGYYDKYNNSYYGLDFGDEKVIWSIFISLFFSLLFLFLGYALVKNNRAYKGKKSKFFTENNIKNVALVSKSLFYITYIFNVLVLWDKAKFTNNVGYTELYASYASSFPGWVTKLAEMCPTALFIYLGTLPTKKKSIIPLILYVLLGCLSLAVGQRNNFVLNILIVLVYLCLRNYTDKKEKWFGKKEIIACICALPFMILLLNTVSYLRMDSSVEHSFLDGIIEFFYAQGVSVNLIGYAQTFASQLPEGKIYTIGRLIDFINSNAITQFLVDVPKYVPQSLDSALYGNNLAERISYIISPNRYLNGWGYGSSYVSELYKDFSYFGIIIGNFILGIILGCMNKLFRAGILGAWMCLSMTRLLLYAPRDTFTSFIVSTFSLINILTICLILLGTIILSGQKKKRVQTTT</sequence>
<dbReference type="EMBL" id="NUFN01000020">
    <property type="protein sequence ID" value="PGH82818.1"/>
    <property type="molecule type" value="Genomic_DNA"/>
</dbReference>
<organism evidence="2 3">
    <name type="scientific">Bacillus thuringiensis</name>
    <dbReference type="NCBI Taxonomy" id="1428"/>
    <lineage>
        <taxon>Bacteria</taxon>
        <taxon>Bacillati</taxon>
        <taxon>Bacillota</taxon>
        <taxon>Bacilli</taxon>
        <taxon>Bacillales</taxon>
        <taxon>Bacillaceae</taxon>
        <taxon>Bacillus</taxon>
        <taxon>Bacillus cereus group</taxon>
    </lineage>
</organism>
<comment type="caution">
    <text evidence="2">The sequence shown here is derived from an EMBL/GenBank/DDBJ whole genome shotgun (WGS) entry which is preliminary data.</text>
</comment>
<feature type="transmembrane region" description="Helical" evidence="1">
    <location>
        <begin position="52"/>
        <end position="75"/>
    </location>
</feature>
<keyword evidence="1" id="KW-0472">Membrane</keyword>
<feature type="transmembrane region" description="Helical" evidence="1">
    <location>
        <begin position="209"/>
        <end position="226"/>
    </location>
</feature>
<accession>A0A9X7BZ95</accession>
<feature type="transmembrane region" description="Helical" evidence="1">
    <location>
        <begin position="95"/>
        <end position="117"/>
    </location>
</feature>
<feature type="transmembrane region" description="Helical" evidence="1">
    <location>
        <begin position="394"/>
        <end position="412"/>
    </location>
</feature>
<evidence type="ECO:0000256" key="1">
    <source>
        <dbReference type="SAM" id="Phobius"/>
    </source>
</evidence>